<dbReference type="PANTHER" id="PTHR44086">
    <property type="entry name" value="THIOSULFATE SULFURTRANSFERASE RDL2, MITOCHONDRIAL-RELATED"/>
    <property type="match status" value="1"/>
</dbReference>
<dbReference type="Gene3D" id="3.40.250.10">
    <property type="entry name" value="Rhodanese-like domain"/>
    <property type="match status" value="1"/>
</dbReference>
<dbReference type="Proteomes" id="UP001623330">
    <property type="component" value="Unassembled WGS sequence"/>
</dbReference>
<reference evidence="2 3" key="1">
    <citation type="submission" date="2024-05" db="EMBL/GenBank/DDBJ databases">
        <title>Long read based assembly of the Candida bracarensis genome reveals expanded adhesin content.</title>
        <authorList>
            <person name="Marcet-Houben M."/>
            <person name="Ksiezopolska E."/>
            <person name="Gabaldon T."/>
        </authorList>
    </citation>
    <scope>NUCLEOTIDE SEQUENCE [LARGE SCALE GENOMIC DNA]</scope>
    <source>
        <strain evidence="2 3">CBM6</strain>
    </source>
</reference>
<accession>A0ABR4NRT5</accession>
<gene>
    <name evidence="2" type="ORF">RNJ44_00674</name>
</gene>
<dbReference type="InterPro" id="IPR036873">
    <property type="entry name" value="Rhodanese-like_dom_sf"/>
</dbReference>
<feature type="domain" description="Rhodanese" evidence="1">
    <location>
        <begin position="48"/>
        <end position="149"/>
    </location>
</feature>
<comment type="caution">
    <text evidence="2">The sequence shown here is derived from an EMBL/GenBank/DDBJ whole genome shotgun (WGS) entry which is preliminary data.</text>
</comment>
<dbReference type="PANTHER" id="PTHR44086:SF10">
    <property type="entry name" value="THIOSULFATE SULFURTRANSFERASE_RHODANESE-LIKE DOMAIN-CONTAINING PROTEIN 3"/>
    <property type="match status" value="1"/>
</dbReference>
<dbReference type="InterPro" id="IPR001763">
    <property type="entry name" value="Rhodanese-like_dom"/>
</dbReference>
<dbReference type="CDD" id="cd01519">
    <property type="entry name" value="RHOD_HSP67B2"/>
    <property type="match status" value="1"/>
</dbReference>
<name>A0ABR4NRT5_9SACH</name>
<dbReference type="SUPFAM" id="SSF52821">
    <property type="entry name" value="Rhodanese/Cell cycle control phosphatase"/>
    <property type="match status" value="1"/>
</dbReference>
<evidence type="ECO:0000259" key="1">
    <source>
        <dbReference type="PROSITE" id="PS50206"/>
    </source>
</evidence>
<organism evidence="2 3">
    <name type="scientific">Nakaseomyces bracarensis</name>
    <dbReference type="NCBI Taxonomy" id="273131"/>
    <lineage>
        <taxon>Eukaryota</taxon>
        <taxon>Fungi</taxon>
        <taxon>Dikarya</taxon>
        <taxon>Ascomycota</taxon>
        <taxon>Saccharomycotina</taxon>
        <taxon>Saccharomycetes</taxon>
        <taxon>Saccharomycetales</taxon>
        <taxon>Saccharomycetaceae</taxon>
        <taxon>Nakaseomyces</taxon>
    </lineage>
</organism>
<dbReference type="SMART" id="SM00450">
    <property type="entry name" value="RHOD"/>
    <property type="match status" value="1"/>
</dbReference>
<keyword evidence="3" id="KW-1185">Reference proteome</keyword>
<evidence type="ECO:0000313" key="3">
    <source>
        <dbReference type="Proteomes" id="UP001623330"/>
    </source>
</evidence>
<proteinExistence type="predicted"/>
<dbReference type="PROSITE" id="PS50206">
    <property type="entry name" value="RHODANESE_3"/>
    <property type="match status" value="1"/>
</dbReference>
<sequence length="150" mass="17077">MFRSLISTHISPVRVVGLHRSTTLMRMLSTKGPKLYDFEQVKKLVLHPDEKKLLVDVREPDELKVYKLPNSINIPLKSAPGALGLPEKEFEELFKFQKPSKDQELIFFCQLGMRAKASEELAKSYGYESTGVWEGSIKEWLEKGGANIKP</sequence>
<dbReference type="Pfam" id="PF00581">
    <property type="entry name" value="Rhodanese"/>
    <property type="match status" value="1"/>
</dbReference>
<evidence type="ECO:0000313" key="2">
    <source>
        <dbReference type="EMBL" id="KAL3231035.1"/>
    </source>
</evidence>
<protein>
    <submittedName>
        <fullName evidence="2">Thiosulfate sulfurtransferase RDL2, mitochondrial</fullName>
    </submittedName>
</protein>
<dbReference type="EMBL" id="JBEVYD010000008">
    <property type="protein sequence ID" value="KAL3231035.1"/>
    <property type="molecule type" value="Genomic_DNA"/>
</dbReference>